<dbReference type="InterPro" id="IPR036388">
    <property type="entry name" value="WH-like_DNA-bd_sf"/>
</dbReference>
<reference evidence="6" key="1">
    <citation type="submission" date="2021-01" db="EMBL/GenBank/DDBJ databases">
        <title>Whole genome shotgun sequence of Planosporangium mesophilum NBRC 109066.</title>
        <authorList>
            <person name="Komaki H."/>
            <person name="Tamura T."/>
        </authorList>
    </citation>
    <scope>NUCLEOTIDE SEQUENCE</scope>
    <source>
        <strain evidence="6">NBRC 109066</strain>
    </source>
</reference>
<gene>
    <name evidence="6" type="ORF">Pme01_43590</name>
</gene>
<dbReference type="SUPFAM" id="SSF53850">
    <property type="entry name" value="Periplasmic binding protein-like II"/>
    <property type="match status" value="1"/>
</dbReference>
<dbReference type="FunFam" id="1.10.10.10:FF:000001">
    <property type="entry name" value="LysR family transcriptional regulator"/>
    <property type="match status" value="1"/>
</dbReference>
<keyword evidence="2" id="KW-0805">Transcription regulation</keyword>
<evidence type="ECO:0000256" key="4">
    <source>
        <dbReference type="ARBA" id="ARBA00023163"/>
    </source>
</evidence>
<dbReference type="Gene3D" id="1.10.10.10">
    <property type="entry name" value="Winged helix-like DNA-binding domain superfamily/Winged helix DNA-binding domain"/>
    <property type="match status" value="1"/>
</dbReference>
<dbReference type="RefSeq" id="WP_168117223.1">
    <property type="nucleotide sequence ID" value="NZ_BOON01000041.1"/>
</dbReference>
<dbReference type="Gene3D" id="3.40.190.10">
    <property type="entry name" value="Periplasmic binding protein-like II"/>
    <property type="match status" value="2"/>
</dbReference>
<dbReference type="AlphaFoldDB" id="A0A8J3TGK4"/>
<dbReference type="SUPFAM" id="SSF46785">
    <property type="entry name" value="Winged helix' DNA-binding domain"/>
    <property type="match status" value="1"/>
</dbReference>
<dbReference type="Pfam" id="PF00126">
    <property type="entry name" value="HTH_1"/>
    <property type="match status" value="1"/>
</dbReference>
<dbReference type="GO" id="GO:0000976">
    <property type="term" value="F:transcription cis-regulatory region binding"/>
    <property type="evidence" value="ECO:0007669"/>
    <property type="project" value="TreeGrafter"/>
</dbReference>
<comment type="caution">
    <text evidence="6">The sequence shown here is derived from an EMBL/GenBank/DDBJ whole genome shotgun (WGS) entry which is preliminary data.</text>
</comment>
<dbReference type="InterPro" id="IPR005119">
    <property type="entry name" value="LysR_subst-bd"/>
</dbReference>
<dbReference type="Proteomes" id="UP000599074">
    <property type="component" value="Unassembled WGS sequence"/>
</dbReference>
<keyword evidence="3" id="KW-0238">DNA-binding</keyword>
<dbReference type="Pfam" id="PF03466">
    <property type="entry name" value="LysR_substrate"/>
    <property type="match status" value="1"/>
</dbReference>
<dbReference type="PANTHER" id="PTHR30126">
    <property type="entry name" value="HTH-TYPE TRANSCRIPTIONAL REGULATOR"/>
    <property type="match status" value="1"/>
</dbReference>
<dbReference type="PANTHER" id="PTHR30126:SF39">
    <property type="entry name" value="HTH-TYPE TRANSCRIPTIONAL REGULATOR CYSL"/>
    <property type="match status" value="1"/>
</dbReference>
<dbReference type="InterPro" id="IPR036390">
    <property type="entry name" value="WH_DNA-bd_sf"/>
</dbReference>
<feature type="domain" description="HTH lysR-type" evidence="5">
    <location>
        <begin position="1"/>
        <end position="58"/>
    </location>
</feature>
<keyword evidence="7" id="KW-1185">Reference proteome</keyword>
<sequence>MTFPRLRAFVEVADSGSVREAARRLVVTESAVSAAVAALSRDVGVALVERDGRGLRLTPSGRVYARYARQMLGLLDRAGAAARGELDPERGEVAVGAVTTAADHLLPDLLASFRTAHPGIQIRLSVGASDHVWTLLRDHAVDLTIAGRPPAGLDARVRAALPNELVVVEAGGTGAQADLAGRTWLLREPGSGTRSTCESLLAGLEIDPPRLVLGSNGAVVAGAVAGLGLTLVSRAAVERELAEGRLAVVPVPGTPLRRPWHAASVEHASGPTLLLVDHLLQRGWRRPRTRSS</sequence>
<proteinExistence type="inferred from homology"/>
<evidence type="ECO:0000256" key="3">
    <source>
        <dbReference type="ARBA" id="ARBA00023125"/>
    </source>
</evidence>
<evidence type="ECO:0000313" key="7">
    <source>
        <dbReference type="Proteomes" id="UP000599074"/>
    </source>
</evidence>
<evidence type="ECO:0000256" key="2">
    <source>
        <dbReference type="ARBA" id="ARBA00023015"/>
    </source>
</evidence>
<protein>
    <submittedName>
        <fullName evidence="6">LysR family transcriptional regulator</fullName>
    </submittedName>
</protein>
<evidence type="ECO:0000259" key="5">
    <source>
        <dbReference type="PROSITE" id="PS50931"/>
    </source>
</evidence>
<name>A0A8J3TGK4_9ACTN</name>
<comment type="similarity">
    <text evidence="1">Belongs to the LysR transcriptional regulatory family.</text>
</comment>
<evidence type="ECO:0000313" key="6">
    <source>
        <dbReference type="EMBL" id="GII24762.1"/>
    </source>
</evidence>
<dbReference type="GO" id="GO:0003700">
    <property type="term" value="F:DNA-binding transcription factor activity"/>
    <property type="evidence" value="ECO:0007669"/>
    <property type="project" value="InterPro"/>
</dbReference>
<accession>A0A8J3TGK4</accession>
<evidence type="ECO:0000256" key="1">
    <source>
        <dbReference type="ARBA" id="ARBA00009437"/>
    </source>
</evidence>
<dbReference type="PROSITE" id="PS50931">
    <property type="entry name" value="HTH_LYSR"/>
    <property type="match status" value="1"/>
</dbReference>
<organism evidence="6 7">
    <name type="scientific">Planosporangium mesophilum</name>
    <dbReference type="NCBI Taxonomy" id="689768"/>
    <lineage>
        <taxon>Bacteria</taxon>
        <taxon>Bacillati</taxon>
        <taxon>Actinomycetota</taxon>
        <taxon>Actinomycetes</taxon>
        <taxon>Micromonosporales</taxon>
        <taxon>Micromonosporaceae</taxon>
        <taxon>Planosporangium</taxon>
    </lineage>
</organism>
<keyword evidence="4" id="KW-0804">Transcription</keyword>
<dbReference type="EMBL" id="BOON01000041">
    <property type="protein sequence ID" value="GII24762.1"/>
    <property type="molecule type" value="Genomic_DNA"/>
</dbReference>
<dbReference type="InterPro" id="IPR000847">
    <property type="entry name" value="LysR_HTH_N"/>
</dbReference>